<feature type="transmembrane region" description="Helical" evidence="1">
    <location>
        <begin position="105"/>
        <end position="127"/>
    </location>
</feature>
<reference evidence="2" key="1">
    <citation type="submission" date="2021-05" db="EMBL/GenBank/DDBJ databases">
        <authorList>
            <person name="Alioto T."/>
            <person name="Alioto T."/>
            <person name="Gomez Garrido J."/>
        </authorList>
    </citation>
    <scope>NUCLEOTIDE SEQUENCE</scope>
</reference>
<keyword evidence="1" id="KW-0812">Transmembrane</keyword>
<evidence type="ECO:0000313" key="2">
    <source>
        <dbReference type="EMBL" id="CAG6693290.1"/>
    </source>
</evidence>
<accession>A0A8D8XG14</accession>
<sequence>MVMMTVWTIQMKTRTVLSQPVRPASSSVRRVVVFRPRSSVTRRMTAVTTVTRAGVSTSRAACPSLRVRMVAVCRPRGSVIVKMIAEMGRTRETSVRRRRAPISSLLVPALATVYLNLGCAMVTTTVSTTKTRKVVLR</sequence>
<dbReference type="EMBL" id="HBUF01311720">
    <property type="protein sequence ID" value="CAG6693290.1"/>
    <property type="molecule type" value="Transcribed_RNA"/>
</dbReference>
<organism evidence="2">
    <name type="scientific">Cacopsylla melanoneura</name>
    <dbReference type="NCBI Taxonomy" id="428564"/>
    <lineage>
        <taxon>Eukaryota</taxon>
        <taxon>Metazoa</taxon>
        <taxon>Ecdysozoa</taxon>
        <taxon>Arthropoda</taxon>
        <taxon>Hexapoda</taxon>
        <taxon>Insecta</taxon>
        <taxon>Pterygota</taxon>
        <taxon>Neoptera</taxon>
        <taxon>Paraneoptera</taxon>
        <taxon>Hemiptera</taxon>
        <taxon>Sternorrhyncha</taxon>
        <taxon>Psylloidea</taxon>
        <taxon>Psyllidae</taxon>
        <taxon>Psyllinae</taxon>
        <taxon>Cacopsylla</taxon>
    </lineage>
</organism>
<dbReference type="AlphaFoldDB" id="A0A8D8XG14"/>
<protein>
    <submittedName>
        <fullName evidence="2">Uncharacterized protein</fullName>
    </submittedName>
</protein>
<keyword evidence="1" id="KW-0472">Membrane</keyword>
<name>A0A8D8XG14_9HEMI</name>
<keyword evidence="1" id="KW-1133">Transmembrane helix</keyword>
<proteinExistence type="predicted"/>
<evidence type="ECO:0000256" key="1">
    <source>
        <dbReference type="SAM" id="Phobius"/>
    </source>
</evidence>